<sequence length="140" mass="16445">MSDFGSKRPMSDDAPCVSEGIEKAKRGRPKKKPDYDRDKEIEAFQARTVELFGEPYRKALFKLVQEPEEWKHRSSKKKLERFFHSKWYRTLTDLDSAILMQEAKRQADINVERWERGRAKARERAERKAAKKNLSAAAVM</sequence>
<proteinExistence type="predicted"/>
<evidence type="ECO:0000256" key="1">
    <source>
        <dbReference type="SAM" id="MobiDB-lite"/>
    </source>
</evidence>
<feature type="compositionally biased region" description="Basic and acidic residues" evidence="1">
    <location>
        <begin position="1"/>
        <end position="11"/>
    </location>
</feature>
<dbReference type="AlphaFoldDB" id="E2ZF27"/>
<dbReference type="HOGENOM" id="CLU_1832174_0_0_9"/>
<dbReference type="OrthoDB" id="1666833at2"/>
<accession>E2ZF27</accession>
<gene>
    <name evidence="2" type="ORF">HMPREF9436_00256</name>
</gene>
<dbReference type="Proteomes" id="UP000006028">
    <property type="component" value="Unassembled WGS sequence"/>
</dbReference>
<reference evidence="2 3" key="1">
    <citation type="submission" date="2010-08" db="EMBL/GenBank/DDBJ databases">
        <authorList>
            <person name="Weinstock G."/>
            <person name="Sodergren E."/>
            <person name="Clifton S."/>
            <person name="Fulton L."/>
            <person name="Fulton B."/>
            <person name="Courtney L."/>
            <person name="Fronick C."/>
            <person name="Harrison M."/>
            <person name="Strong C."/>
            <person name="Farmer C."/>
            <person name="Delahaunty K."/>
            <person name="Markovic C."/>
            <person name="Hall O."/>
            <person name="Minx P."/>
            <person name="Tomlinson C."/>
            <person name="Mitreva M."/>
            <person name="Hou S."/>
            <person name="Chen J."/>
            <person name="Wollam A."/>
            <person name="Pepin K.H."/>
            <person name="Johnson M."/>
            <person name="Bhonagiri V."/>
            <person name="Zhang X."/>
            <person name="Suruliraj S."/>
            <person name="Warren W."/>
            <person name="Chinwalla A."/>
            <person name="Mardis E.R."/>
            <person name="Wilson R.K."/>
        </authorList>
    </citation>
    <scope>NUCLEOTIDE SEQUENCE [LARGE SCALE GENOMIC DNA]</scope>
    <source>
        <strain evidence="2 3">KLE1255</strain>
    </source>
</reference>
<organism evidence="2 3">
    <name type="scientific">Faecalibacterium cf. prausnitzii KLE1255</name>
    <dbReference type="NCBI Taxonomy" id="748224"/>
    <lineage>
        <taxon>Bacteria</taxon>
        <taxon>Bacillati</taxon>
        <taxon>Bacillota</taxon>
        <taxon>Clostridia</taxon>
        <taxon>Eubacteriales</taxon>
        <taxon>Oscillospiraceae</taxon>
        <taxon>Faecalibacterium</taxon>
    </lineage>
</organism>
<name>E2ZF27_9FIRM</name>
<dbReference type="STRING" id="748224.HMPREF9436_00256"/>
<dbReference type="EMBL" id="AECU01000025">
    <property type="protein sequence ID" value="EFQ08147.1"/>
    <property type="molecule type" value="Genomic_DNA"/>
</dbReference>
<evidence type="ECO:0000313" key="3">
    <source>
        <dbReference type="Proteomes" id="UP000006028"/>
    </source>
</evidence>
<evidence type="ECO:0000313" key="2">
    <source>
        <dbReference type="EMBL" id="EFQ08147.1"/>
    </source>
</evidence>
<feature type="region of interest" description="Disordered" evidence="1">
    <location>
        <begin position="1"/>
        <end position="38"/>
    </location>
</feature>
<dbReference type="RefSeq" id="WP_005937742.1">
    <property type="nucleotide sequence ID" value="NZ_GL538237.1"/>
</dbReference>
<protein>
    <submittedName>
        <fullName evidence="2">Uncharacterized protein</fullName>
    </submittedName>
</protein>
<comment type="caution">
    <text evidence="2">The sequence shown here is derived from an EMBL/GenBank/DDBJ whole genome shotgun (WGS) entry which is preliminary data.</text>
</comment>
<dbReference type="BioCyc" id="FCF748224-HMP:GTSS-1579-MONOMER"/>